<gene>
    <name evidence="1" type="ORF">FRC96_15455</name>
</gene>
<sequence>MIFIQRLFWFQNLFIFQRLGAIHRDEQGAALTEVVMCLPFFILVFGGLMNLGLVGQQSVATKHVAAHDMWAQVYNEGANNALRMSPRTQLPETTNLDSVQGFAALGGDIAEMASGHWGEAWFHAELAPVLTLGQIDYDAHSHDAARRLKQHMKPPHEMTGHILGGTSEGRRPVLAQIATNDNLIDGNLTNPGGNMLQWLLTSVLQATGGVPGAFAAIRYGDQDGVASHQVSLYGGRLTPTFYARYSAMLSPHPTRSGEGGGGSGEEVFDLNDPRGQWGLYYVAAQTTNNYRWVYNMMNVQFDEAETQSTATRYEAGQ</sequence>
<reference evidence="1 2" key="1">
    <citation type="submission" date="2019-08" db="EMBL/GenBank/DDBJ databases">
        <title>Bradymonadales sp. TMQ2.</title>
        <authorList>
            <person name="Liang Q."/>
        </authorList>
    </citation>
    <scope>NUCLEOTIDE SEQUENCE [LARGE SCALE GENOMIC DNA]</scope>
    <source>
        <strain evidence="1 2">TMQ2</strain>
    </source>
</reference>
<dbReference type="OrthoDB" id="5489459at2"/>
<dbReference type="RefSeq" id="WP_146975727.1">
    <property type="nucleotide sequence ID" value="NZ_VOSL01000059.1"/>
</dbReference>
<protein>
    <submittedName>
        <fullName evidence="1">Uncharacterized protein</fullName>
    </submittedName>
</protein>
<dbReference type="AlphaFoldDB" id="A0A5C6X592"/>
<dbReference type="EMBL" id="VOSL01000059">
    <property type="protein sequence ID" value="TXD33860.1"/>
    <property type="molecule type" value="Genomic_DNA"/>
</dbReference>
<dbReference type="Proteomes" id="UP000321046">
    <property type="component" value="Unassembled WGS sequence"/>
</dbReference>
<comment type="caution">
    <text evidence="1">The sequence shown here is derived from an EMBL/GenBank/DDBJ whole genome shotgun (WGS) entry which is preliminary data.</text>
</comment>
<name>A0A5C6X592_9DELT</name>
<evidence type="ECO:0000313" key="2">
    <source>
        <dbReference type="Proteomes" id="UP000321046"/>
    </source>
</evidence>
<organism evidence="1 2">
    <name type="scientific">Lujinxingia vulgaris</name>
    <dbReference type="NCBI Taxonomy" id="2600176"/>
    <lineage>
        <taxon>Bacteria</taxon>
        <taxon>Deltaproteobacteria</taxon>
        <taxon>Bradymonadales</taxon>
        <taxon>Lujinxingiaceae</taxon>
        <taxon>Lujinxingia</taxon>
    </lineage>
</organism>
<proteinExistence type="predicted"/>
<accession>A0A5C6X592</accession>
<evidence type="ECO:0000313" key="1">
    <source>
        <dbReference type="EMBL" id="TXD33860.1"/>
    </source>
</evidence>